<evidence type="ECO:0000313" key="1">
    <source>
        <dbReference type="EMBL" id="KWZ77141.1"/>
    </source>
</evidence>
<comment type="caution">
    <text evidence="1">The sequence shown here is derived from an EMBL/GenBank/DDBJ whole genome shotgun (WGS) entry which is preliminary data.</text>
</comment>
<organism evidence="1 2">
    <name type="scientific">Heyndrickxia coagulans</name>
    <name type="common">Weizmannia coagulans</name>
    <dbReference type="NCBI Taxonomy" id="1398"/>
    <lineage>
        <taxon>Bacteria</taxon>
        <taxon>Bacillati</taxon>
        <taxon>Bacillota</taxon>
        <taxon>Bacilli</taxon>
        <taxon>Bacillales</taxon>
        <taxon>Bacillaceae</taxon>
        <taxon>Heyndrickxia</taxon>
    </lineage>
</organism>
<accession>A0A133KC32</accession>
<evidence type="ECO:0000313" key="2">
    <source>
        <dbReference type="Proteomes" id="UP000070376"/>
    </source>
</evidence>
<protein>
    <submittedName>
        <fullName evidence="1">Uncharacterized protein</fullName>
    </submittedName>
</protein>
<reference evidence="2" key="1">
    <citation type="submission" date="2016-01" db="EMBL/GenBank/DDBJ databases">
        <authorList>
            <person name="Mitreva M."/>
            <person name="Pepin K.H."/>
            <person name="Mihindukulasuriya K.A."/>
            <person name="Fulton R."/>
            <person name="Fronick C."/>
            <person name="O'Laughlin M."/>
            <person name="Miner T."/>
            <person name="Herter B."/>
            <person name="Rosa B.A."/>
            <person name="Cordes M."/>
            <person name="Tomlinson C."/>
            <person name="Wollam A."/>
            <person name="Palsikar V.B."/>
            <person name="Mardis E.R."/>
            <person name="Wilson R.K."/>
        </authorList>
    </citation>
    <scope>NUCLEOTIDE SEQUENCE [LARGE SCALE GENOMIC DNA]</scope>
    <source>
        <strain evidence="2">GED7749B</strain>
    </source>
</reference>
<sequence>MNPQPSRQNGRFCPGRVPEAAECLPQCILCRFSYTNPVTLLKGTSTKALPGDCC</sequence>
<name>A0A133KC32_HEYCO</name>
<proteinExistence type="predicted"/>
<dbReference type="AlphaFoldDB" id="A0A133KC32"/>
<dbReference type="EMBL" id="LRPN01000177">
    <property type="protein sequence ID" value="KWZ77141.1"/>
    <property type="molecule type" value="Genomic_DNA"/>
</dbReference>
<dbReference type="PATRIC" id="fig|1398.22.peg.3344"/>
<dbReference type="Proteomes" id="UP000070376">
    <property type="component" value="Unassembled WGS sequence"/>
</dbReference>
<gene>
    <name evidence="1" type="ORF">HMPREF3213_03330</name>
</gene>